<reference evidence="1" key="2">
    <citation type="journal article" date="1993" name="J. Bacteriol.">
        <title>A survey of the Mycoplasma genitalium genome by using random sequencing.</title>
        <authorList>
            <person name="Peterson S.N."/>
            <person name="Hu P.-C."/>
            <person name="Bott K.F."/>
            <person name="Hutchison C.A. III"/>
        </authorList>
    </citation>
    <scope>NUCLEOTIDE SEQUENCE</scope>
</reference>
<protein>
    <submittedName>
        <fullName evidence="1">Uncharacterized protein</fullName>
    </submittedName>
</protein>
<dbReference type="AlphaFoldDB" id="Q49274"/>
<sequence>KRLQGYYLVSKSIKISKPNQAHLTTVSNTNQCSNHHKDLGE</sequence>
<feature type="non-terminal residue" evidence="1">
    <location>
        <position position="1"/>
    </location>
</feature>
<proteinExistence type="predicted"/>
<name>Q49274_MYCGT</name>
<reference evidence="1" key="1">
    <citation type="thesis" date="1992" institute="Microbiology and Immunology" country="University of North Carolina Medical School">
        <title>Characterization and analysis of the Mycoplasma genitalium genome.</title>
        <authorList>
            <person name="Peterson S.N."/>
        </authorList>
    </citation>
    <scope>NUCLEOTIDE SEQUENCE</scope>
</reference>
<dbReference type="EMBL" id="U02144">
    <property type="protein sequence ID" value="AAD12424.1"/>
    <property type="molecule type" value="Genomic_DNA"/>
</dbReference>
<accession>Q49274</accession>
<evidence type="ECO:0000313" key="1">
    <source>
        <dbReference type="EMBL" id="AAD12424.1"/>
    </source>
</evidence>
<organism evidence="1">
    <name type="scientific">Mycoplasmoides genitalium</name>
    <name type="common">Mycoplasma genitalium</name>
    <dbReference type="NCBI Taxonomy" id="2097"/>
    <lineage>
        <taxon>Bacteria</taxon>
        <taxon>Bacillati</taxon>
        <taxon>Mycoplasmatota</taxon>
        <taxon>Mycoplasmoidales</taxon>
        <taxon>Mycoplasmoidaceae</taxon>
        <taxon>Mycoplasmoides</taxon>
    </lineage>
</organism>